<evidence type="ECO:0000313" key="8">
    <source>
        <dbReference type="Proteomes" id="UP001161094"/>
    </source>
</evidence>
<evidence type="ECO:0000259" key="6">
    <source>
        <dbReference type="PROSITE" id="PS50110"/>
    </source>
</evidence>
<gene>
    <name evidence="7" type="ORF">N5D93_14800</name>
</gene>
<dbReference type="Proteomes" id="UP001161094">
    <property type="component" value="Unassembled WGS sequence"/>
</dbReference>
<feature type="domain" description="HTH luxR-type" evidence="5">
    <location>
        <begin position="146"/>
        <end position="211"/>
    </location>
</feature>
<dbReference type="InterPro" id="IPR011006">
    <property type="entry name" value="CheY-like_superfamily"/>
</dbReference>
<dbReference type="PANTHER" id="PTHR44688:SF16">
    <property type="entry name" value="DNA-BINDING TRANSCRIPTIONAL ACTIVATOR DEVR_DOSR"/>
    <property type="match status" value="1"/>
</dbReference>
<dbReference type="GO" id="GO:0000160">
    <property type="term" value="P:phosphorelay signal transduction system"/>
    <property type="evidence" value="ECO:0007669"/>
    <property type="project" value="InterPro"/>
</dbReference>
<keyword evidence="4" id="KW-0597">Phosphoprotein</keyword>
<evidence type="ECO:0000256" key="4">
    <source>
        <dbReference type="PROSITE-ProRule" id="PRU00169"/>
    </source>
</evidence>
<dbReference type="InterPro" id="IPR001789">
    <property type="entry name" value="Sig_transdc_resp-reg_receiver"/>
</dbReference>
<dbReference type="Pfam" id="PF00072">
    <property type="entry name" value="Response_reg"/>
    <property type="match status" value="1"/>
</dbReference>
<dbReference type="GO" id="GO:0006355">
    <property type="term" value="P:regulation of DNA-templated transcription"/>
    <property type="evidence" value="ECO:0007669"/>
    <property type="project" value="InterPro"/>
</dbReference>
<dbReference type="Pfam" id="PF00196">
    <property type="entry name" value="GerE"/>
    <property type="match status" value="1"/>
</dbReference>
<dbReference type="PROSITE" id="PS00622">
    <property type="entry name" value="HTH_LUXR_1"/>
    <property type="match status" value="1"/>
</dbReference>
<protein>
    <submittedName>
        <fullName evidence="7">LuxR C-terminal-related transcriptional regulator</fullName>
    </submittedName>
</protein>
<dbReference type="SMART" id="SM00421">
    <property type="entry name" value="HTH_LUXR"/>
    <property type="match status" value="1"/>
</dbReference>
<dbReference type="GO" id="GO:0003677">
    <property type="term" value="F:DNA binding"/>
    <property type="evidence" value="ECO:0007669"/>
    <property type="project" value="UniProtKB-KW"/>
</dbReference>
<dbReference type="InterPro" id="IPR036388">
    <property type="entry name" value="WH-like_DNA-bd_sf"/>
</dbReference>
<evidence type="ECO:0000313" key="7">
    <source>
        <dbReference type="EMBL" id="MDH0737080.1"/>
    </source>
</evidence>
<reference evidence="7" key="1">
    <citation type="submission" date="2022-09" db="EMBL/GenBank/DDBJ databases">
        <title>Intensive care unit water sources are persistently colonized with multi-drug resistant bacteria and are the site of extensive horizontal gene transfer of antibiotic resistance genes.</title>
        <authorList>
            <person name="Diorio-Toth L."/>
        </authorList>
    </citation>
    <scope>NUCLEOTIDE SEQUENCE</scope>
    <source>
        <strain evidence="7">GD03843</strain>
    </source>
</reference>
<dbReference type="PANTHER" id="PTHR44688">
    <property type="entry name" value="DNA-BINDING TRANSCRIPTIONAL ACTIVATOR DEVR_DOSR"/>
    <property type="match status" value="1"/>
</dbReference>
<comment type="caution">
    <text evidence="7">The sequence shown here is derived from an EMBL/GenBank/DDBJ whole genome shotgun (WGS) entry which is preliminary data.</text>
</comment>
<dbReference type="CDD" id="cd06170">
    <property type="entry name" value="LuxR_C_like"/>
    <property type="match status" value="1"/>
</dbReference>
<dbReference type="PROSITE" id="PS50110">
    <property type="entry name" value="RESPONSE_REGULATORY"/>
    <property type="match status" value="1"/>
</dbReference>
<dbReference type="SMART" id="SM00448">
    <property type="entry name" value="REC"/>
    <property type="match status" value="1"/>
</dbReference>
<dbReference type="RefSeq" id="WP_279995645.1">
    <property type="nucleotide sequence ID" value="NZ_JAOCDZ010000009.1"/>
</dbReference>
<keyword evidence="3" id="KW-0804">Transcription</keyword>
<dbReference type="AlphaFoldDB" id="A0AA42S456"/>
<name>A0AA42S456_9BURK</name>
<dbReference type="Gene3D" id="3.40.50.2300">
    <property type="match status" value="1"/>
</dbReference>
<dbReference type="InterPro" id="IPR000792">
    <property type="entry name" value="Tscrpt_reg_LuxR_C"/>
</dbReference>
<dbReference type="EMBL" id="JAOCDZ010000009">
    <property type="protein sequence ID" value="MDH0737080.1"/>
    <property type="molecule type" value="Genomic_DNA"/>
</dbReference>
<dbReference type="SUPFAM" id="SSF52172">
    <property type="entry name" value="CheY-like"/>
    <property type="match status" value="1"/>
</dbReference>
<evidence type="ECO:0000256" key="3">
    <source>
        <dbReference type="ARBA" id="ARBA00023163"/>
    </source>
</evidence>
<dbReference type="Gene3D" id="1.10.10.10">
    <property type="entry name" value="Winged helix-like DNA-binding domain superfamily/Winged helix DNA-binding domain"/>
    <property type="match status" value="1"/>
</dbReference>
<feature type="domain" description="Response regulatory" evidence="6">
    <location>
        <begin position="16"/>
        <end position="130"/>
    </location>
</feature>
<keyword evidence="1" id="KW-0805">Transcription regulation</keyword>
<dbReference type="PROSITE" id="PS50043">
    <property type="entry name" value="HTH_LUXR_2"/>
    <property type="match status" value="1"/>
</dbReference>
<evidence type="ECO:0000259" key="5">
    <source>
        <dbReference type="PROSITE" id="PS50043"/>
    </source>
</evidence>
<proteinExistence type="predicted"/>
<feature type="modified residue" description="4-aspartylphosphate" evidence="4">
    <location>
        <position position="65"/>
    </location>
</feature>
<organism evidence="7 8">
    <name type="scientific">Achromobacter spanius</name>
    <dbReference type="NCBI Taxonomy" id="217203"/>
    <lineage>
        <taxon>Bacteria</taxon>
        <taxon>Pseudomonadati</taxon>
        <taxon>Pseudomonadota</taxon>
        <taxon>Betaproteobacteria</taxon>
        <taxon>Burkholderiales</taxon>
        <taxon>Alcaligenaceae</taxon>
        <taxon>Achromobacter</taxon>
    </lineage>
</organism>
<evidence type="ECO:0000256" key="1">
    <source>
        <dbReference type="ARBA" id="ARBA00023015"/>
    </source>
</evidence>
<sequence length="228" mass="24972">MKPCAAPGVPKPVDPVVYIVDDEPAITQSLVALFASVGLAAKAFHSVQAFRENDRDDRPACLLLDVRLRDGNGLDLQQLLQSDGDALPVIIMTGHGDIPMTVRAMKAGALDVLTKPFNDQDLLDCTRLALQRDGERRANEQAMQGLVQRYQSLSQRERQVMEHATAGLMNKQIADRLGISDITVKIHRGNAMRKMQARSFAQLVTMAGQIDARGWPPVAGRPRLTARG</sequence>
<keyword evidence="2" id="KW-0238">DNA-binding</keyword>
<evidence type="ECO:0000256" key="2">
    <source>
        <dbReference type="ARBA" id="ARBA00023125"/>
    </source>
</evidence>
<dbReference type="PRINTS" id="PR00038">
    <property type="entry name" value="HTHLUXR"/>
</dbReference>
<accession>A0AA42S456</accession>